<reference evidence="1 2" key="1">
    <citation type="submission" date="2018-03" db="EMBL/GenBank/DDBJ databases">
        <title>Genomic Encyclopedia of Archaeal and Bacterial Type Strains, Phase II (KMG-II): from individual species to whole genera.</title>
        <authorList>
            <person name="Goeker M."/>
        </authorList>
    </citation>
    <scope>NUCLEOTIDE SEQUENCE [LARGE SCALE GENOMIC DNA]</scope>
    <source>
        <strain evidence="1 2">DSM 29956</strain>
    </source>
</reference>
<comment type="caution">
    <text evidence="1">The sequence shown here is derived from an EMBL/GenBank/DDBJ whole genome shotgun (WGS) entry which is preliminary data.</text>
</comment>
<sequence>TLTGATGTATPVTLGTASASGTVTEDDVAAPPASVVLSIADAPTLTETGDTGTTDLVFDLSLSDASFTGSLQVAYDAGAATSQSVSFVDGIGMLTVSVANDDVDNGTETVEVTLTGASGAGPTVTLGTATASGMVIEDDITGGGGTVSTVVTAIGASSDDWEQFGGGGSGDLEFGLNGSRAQAVGMRFDGIDIPQTATITDAYLQFTSLQTSSGAANFTIGIQGSETAATFSSGAPPQSRVTADEFAWSNVEQWTAGGTYRTPDISGLIETVIGADGATNAALAFIVAGSGSRVASSFDSGDAPELVLVLDDGSALTL</sequence>
<dbReference type="Proteomes" id="UP000240624">
    <property type="component" value="Unassembled WGS sequence"/>
</dbReference>
<name>A0A2P8CNJ7_9RHOB</name>
<dbReference type="RefSeq" id="WP_207765622.1">
    <property type="nucleotide sequence ID" value="NZ_PYGB01000005.1"/>
</dbReference>
<dbReference type="AlphaFoldDB" id="A0A2P8CNJ7"/>
<organism evidence="1 2">
    <name type="scientific">Limimaricola soesokkakensis</name>
    <dbReference type="NCBI Taxonomy" id="1343159"/>
    <lineage>
        <taxon>Bacteria</taxon>
        <taxon>Pseudomonadati</taxon>
        <taxon>Pseudomonadota</taxon>
        <taxon>Alphaproteobacteria</taxon>
        <taxon>Rhodobacterales</taxon>
        <taxon>Paracoccaceae</taxon>
        <taxon>Limimaricola</taxon>
    </lineage>
</organism>
<proteinExistence type="predicted"/>
<evidence type="ECO:0000313" key="2">
    <source>
        <dbReference type="Proteomes" id="UP000240624"/>
    </source>
</evidence>
<gene>
    <name evidence="1" type="ORF">CLV79_105221</name>
</gene>
<dbReference type="EMBL" id="PYGB01000005">
    <property type="protein sequence ID" value="PSK86514.1"/>
    <property type="molecule type" value="Genomic_DNA"/>
</dbReference>
<protein>
    <submittedName>
        <fullName evidence="1">Uncharacterized protein</fullName>
    </submittedName>
</protein>
<keyword evidence="2" id="KW-1185">Reference proteome</keyword>
<feature type="non-terminal residue" evidence="1">
    <location>
        <position position="1"/>
    </location>
</feature>
<accession>A0A2P8CNJ7</accession>
<evidence type="ECO:0000313" key="1">
    <source>
        <dbReference type="EMBL" id="PSK86514.1"/>
    </source>
</evidence>